<proteinExistence type="predicted"/>
<name>A0A183TT50_SCHSO</name>
<organism evidence="1">
    <name type="scientific">Schistocephalus solidus</name>
    <name type="common">Tapeworm</name>
    <dbReference type="NCBI Taxonomy" id="70667"/>
    <lineage>
        <taxon>Eukaryota</taxon>
        <taxon>Metazoa</taxon>
        <taxon>Spiralia</taxon>
        <taxon>Lophotrochozoa</taxon>
        <taxon>Platyhelminthes</taxon>
        <taxon>Cestoda</taxon>
        <taxon>Eucestoda</taxon>
        <taxon>Diphyllobothriidea</taxon>
        <taxon>Diphyllobothriidae</taxon>
        <taxon>Schistocephalus</taxon>
    </lineage>
</organism>
<reference evidence="1" key="1">
    <citation type="submission" date="2016-06" db="UniProtKB">
        <authorList>
            <consortium name="WormBaseParasite"/>
        </authorList>
    </citation>
    <scope>IDENTIFICATION</scope>
</reference>
<dbReference type="AlphaFoldDB" id="A0A183TT50"/>
<protein>
    <submittedName>
        <fullName evidence="1">LisH domain-containing protein</fullName>
    </submittedName>
</protein>
<dbReference type="WBParaSite" id="SSLN_0002038001-mRNA-1">
    <property type="protein sequence ID" value="SSLN_0002038001-mRNA-1"/>
    <property type="gene ID" value="SSLN_0002038001"/>
</dbReference>
<accession>A0A183TT50</accession>
<sequence length="311" mass="34903">LLELSLLLVDLAPVDHVRYLLRFLAPSAHKLAMTSGISLLTPFHSAEDKLLLLFDNQSFPSVAGERLYNLRQTQQPTDDLATELIQLARQAFPNLPSTDHNDLELDRFISAHFFKLKPYRGHLPVCTADSLPILPAGQVPPVAIEFGSVFSILGNLFEGDIFALPSHEFQRLDSLVHLVASETSDRQKRNNNFLLKNVSRERQPIDVAVDFLYACGFNYKIAEAKRLSSRSKNPPILVTLFSPIEVDSIFAQRGRISRYLEVAKCFLCRDLTPMERRNVSPLLHRSSASQSVIHKSGHGYANHNATVVDVH</sequence>
<evidence type="ECO:0000313" key="1">
    <source>
        <dbReference type="WBParaSite" id="SSLN_0002038001-mRNA-1"/>
    </source>
</evidence>